<dbReference type="EMBL" id="JARKIB010000479">
    <property type="protein sequence ID" value="KAJ7705099.1"/>
    <property type="molecule type" value="Genomic_DNA"/>
</dbReference>
<dbReference type="SUPFAM" id="SSF52374">
    <property type="entry name" value="Nucleotidylyl transferase"/>
    <property type="match status" value="1"/>
</dbReference>
<keyword evidence="2" id="KW-1185">Reference proteome</keyword>
<dbReference type="Proteomes" id="UP001215598">
    <property type="component" value="Unassembled WGS sequence"/>
</dbReference>
<dbReference type="Gene3D" id="3.40.50.620">
    <property type="entry name" value="HUPs"/>
    <property type="match status" value="1"/>
</dbReference>
<dbReference type="SUPFAM" id="SSF52540">
    <property type="entry name" value="P-loop containing nucleoside triphosphate hydrolases"/>
    <property type="match status" value="1"/>
</dbReference>
<dbReference type="InterPro" id="IPR027417">
    <property type="entry name" value="P-loop_NTPase"/>
</dbReference>
<evidence type="ECO:0008006" key="3">
    <source>
        <dbReference type="Google" id="ProtNLM"/>
    </source>
</evidence>
<name>A0AAD7GTR1_9AGAR</name>
<dbReference type="AlphaFoldDB" id="A0AAD7GTR1"/>
<evidence type="ECO:0000313" key="1">
    <source>
        <dbReference type="EMBL" id="KAJ7705099.1"/>
    </source>
</evidence>
<sequence length="500" mass="55019">MDSNILSSVPNILCYVNILDSDLGNKSYGKYTTSLEKAAKSAQRRLVVVLVNDIFSIPSTARTGHFDDVQALVAFTYSHCIAAAQSAAVDISVLLEGWSPDPETSGLQWDRIVRAPDETLAHSIRTEDLSLSKPIVQDGGTFTVARADASDLQACHKVVSVNGTFDHLHVGHKSLVTVSAWLARDKFICAISYDQAALLARKAIPSELETYNRRFKAVKVFLALVVPTHLEIEVVPVTAPYGQSTVDVSVSAVVLSAESMHHCSSIRELRAIAQLPPVQFFCVDLVTGNVPQSLIHDGSWVRKISSSQIRRPTLPRKTVVLINGFVGVGKFTVATHLASLLPSARIIDNHLLLDPADALCPRASPQYQKLREQFRAIAFKFLGESSSSDFIFTANCSVSELGTTTAQQYARAAKECGAIFIPIVLDCGLEYIRERVADPSRTLSSRFKLRDPDAAVKIWERKEIFKFNIPNELLLDTSHLKAEDVAKRIFDHIYECTKAD</sequence>
<evidence type="ECO:0000313" key="2">
    <source>
        <dbReference type="Proteomes" id="UP001215598"/>
    </source>
</evidence>
<organism evidence="1 2">
    <name type="scientific">Mycena metata</name>
    <dbReference type="NCBI Taxonomy" id="1033252"/>
    <lineage>
        <taxon>Eukaryota</taxon>
        <taxon>Fungi</taxon>
        <taxon>Dikarya</taxon>
        <taxon>Basidiomycota</taxon>
        <taxon>Agaricomycotina</taxon>
        <taxon>Agaricomycetes</taxon>
        <taxon>Agaricomycetidae</taxon>
        <taxon>Agaricales</taxon>
        <taxon>Marasmiineae</taxon>
        <taxon>Mycenaceae</taxon>
        <taxon>Mycena</taxon>
    </lineage>
</organism>
<gene>
    <name evidence="1" type="ORF">B0H16DRAFT_1827572</name>
</gene>
<dbReference type="Gene3D" id="3.40.50.300">
    <property type="entry name" value="P-loop containing nucleotide triphosphate hydrolases"/>
    <property type="match status" value="1"/>
</dbReference>
<reference evidence="1" key="1">
    <citation type="submission" date="2023-03" db="EMBL/GenBank/DDBJ databases">
        <title>Massive genome expansion in bonnet fungi (Mycena s.s.) driven by repeated elements and novel gene families across ecological guilds.</title>
        <authorList>
            <consortium name="Lawrence Berkeley National Laboratory"/>
            <person name="Harder C.B."/>
            <person name="Miyauchi S."/>
            <person name="Viragh M."/>
            <person name="Kuo A."/>
            <person name="Thoen E."/>
            <person name="Andreopoulos B."/>
            <person name="Lu D."/>
            <person name="Skrede I."/>
            <person name="Drula E."/>
            <person name="Henrissat B."/>
            <person name="Morin E."/>
            <person name="Kohler A."/>
            <person name="Barry K."/>
            <person name="LaButti K."/>
            <person name="Morin E."/>
            <person name="Salamov A."/>
            <person name="Lipzen A."/>
            <person name="Mereny Z."/>
            <person name="Hegedus B."/>
            <person name="Baldrian P."/>
            <person name="Stursova M."/>
            <person name="Weitz H."/>
            <person name="Taylor A."/>
            <person name="Grigoriev I.V."/>
            <person name="Nagy L.G."/>
            <person name="Martin F."/>
            <person name="Kauserud H."/>
        </authorList>
    </citation>
    <scope>NUCLEOTIDE SEQUENCE</scope>
    <source>
        <strain evidence="1">CBHHK182m</strain>
    </source>
</reference>
<dbReference type="InterPro" id="IPR014729">
    <property type="entry name" value="Rossmann-like_a/b/a_fold"/>
</dbReference>
<comment type="caution">
    <text evidence="1">The sequence shown here is derived from an EMBL/GenBank/DDBJ whole genome shotgun (WGS) entry which is preliminary data.</text>
</comment>
<accession>A0AAD7GTR1</accession>
<protein>
    <recommendedName>
        <fullName evidence="3">Cytidyltransferase-like domain-containing protein</fullName>
    </recommendedName>
</protein>
<proteinExistence type="predicted"/>